<name>A0A517Y139_9BACT</name>
<dbReference type="Proteomes" id="UP000319576">
    <property type="component" value="Chromosome"/>
</dbReference>
<dbReference type="KEGG" id="uli:ETAA1_54600"/>
<keyword evidence="1" id="KW-1133">Transmembrane helix</keyword>
<organism evidence="2 3">
    <name type="scientific">Urbifossiella limnaea</name>
    <dbReference type="NCBI Taxonomy" id="2528023"/>
    <lineage>
        <taxon>Bacteria</taxon>
        <taxon>Pseudomonadati</taxon>
        <taxon>Planctomycetota</taxon>
        <taxon>Planctomycetia</taxon>
        <taxon>Gemmatales</taxon>
        <taxon>Gemmataceae</taxon>
        <taxon>Urbifossiella</taxon>
    </lineage>
</organism>
<dbReference type="AlphaFoldDB" id="A0A517Y139"/>
<dbReference type="Gene3D" id="2.40.360.20">
    <property type="match status" value="1"/>
</dbReference>
<gene>
    <name evidence="2" type="ORF">ETAA1_54600</name>
</gene>
<evidence type="ECO:0000256" key="1">
    <source>
        <dbReference type="SAM" id="Phobius"/>
    </source>
</evidence>
<keyword evidence="1" id="KW-0812">Transmembrane</keyword>
<accession>A0A517Y139</accession>
<keyword evidence="1" id="KW-0472">Membrane</keyword>
<protein>
    <submittedName>
        <fullName evidence="2">Uncharacterized protein</fullName>
    </submittedName>
</protein>
<dbReference type="EMBL" id="CP036273">
    <property type="protein sequence ID" value="QDU23460.1"/>
    <property type="molecule type" value="Genomic_DNA"/>
</dbReference>
<reference evidence="2 3" key="1">
    <citation type="submission" date="2019-02" db="EMBL/GenBank/DDBJ databases">
        <title>Deep-cultivation of Planctomycetes and their phenomic and genomic characterization uncovers novel biology.</title>
        <authorList>
            <person name="Wiegand S."/>
            <person name="Jogler M."/>
            <person name="Boedeker C."/>
            <person name="Pinto D."/>
            <person name="Vollmers J."/>
            <person name="Rivas-Marin E."/>
            <person name="Kohn T."/>
            <person name="Peeters S.H."/>
            <person name="Heuer A."/>
            <person name="Rast P."/>
            <person name="Oberbeckmann S."/>
            <person name="Bunk B."/>
            <person name="Jeske O."/>
            <person name="Meyerdierks A."/>
            <person name="Storesund J.E."/>
            <person name="Kallscheuer N."/>
            <person name="Luecker S."/>
            <person name="Lage O.M."/>
            <person name="Pohl T."/>
            <person name="Merkel B.J."/>
            <person name="Hornburger P."/>
            <person name="Mueller R.-W."/>
            <person name="Bruemmer F."/>
            <person name="Labrenz M."/>
            <person name="Spormann A.M."/>
            <person name="Op den Camp H."/>
            <person name="Overmann J."/>
            <person name="Amann R."/>
            <person name="Jetten M.S.M."/>
            <person name="Mascher T."/>
            <person name="Medema M.H."/>
            <person name="Devos D.P."/>
            <person name="Kaster A.-K."/>
            <person name="Ovreas L."/>
            <person name="Rohde M."/>
            <person name="Galperin M.Y."/>
            <person name="Jogler C."/>
        </authorList>
    </citation>
    <scope>NUCLEOTIDE SEQUENCE [LARGE SCALE GENOMIC DNA]</scope>
    <source>
        <strain evidence="2 3">ETA_A1</strain>
    </source>
</reference>
<feature type="transmembrane region" description="Helical" evidence="1">
    <location>
        <begin position="49"/>
        <end position="69"/>
    </location>
</feature>
<proteinExistence type="predicted"/>
<sequence length="249" mass="27283">MTYPTAIGIRQSSFARRAGAPAPGFSSHASGEGDPSFLNQPRIGITMRLIVTTVVCFSVGVYVLLAAPIPDAARPFTLPHTIGTKWTYRVKGSDEKLTMVVTDIVSDKEHGNLVTVSYRSTKGEPGIWEIVSLDGRQLLVHQQGPFECVPPIPWIRTPYLQHDKWVVQYTLSTSSSSFDYAAQFVQGPVARVEVPAGKFEAVRVHAIREGFGRGARTRWYANGVGVVKEVEKGGDTLELVSFEPGQKPR</sequence>
<evidence type="ECO:0000313" key="2">
    <source>
        <dbReference type="EMBL" id="QDU23460.1"/>
    </source>
</evidence>
<evidence type="ECO:0000313" key="3">
    <source>
        <dbReference type="Proteomes" id="UP000319576"/>
    </source>
</evidence>
<keyword evidence="3" id="KW-1185">Reference proteome</keyword>